<dbReference type="AlphaFoldDB" id="A0A3L8RK70"/>
<accession>A0A3L8RK70</accession>
<evidence type="ECO:0000313" key="1">
    <source>
        <dbReference type="EMBL" id="RLV80081.1"/>
    </source>
</evidence>
<protein>
    <recommendedName>
        <fullName evidence="3">Major tail protein</fullName>
    </recommendedName>
</protein>
<dbReference type="NCBIfam" id="NF047353">
    <property type="entry name" value="tube_lmo2291"/>
    <property type="match status" value="1"/>
</dbReference>
<proteinExistence type="predicted"/>
<dbReference type="Proteomes" id="UP000281594">
    <property type="component" value="Unassembled WGS sequence"/>
</dbReference>
<dbReference type="EMBL" id="QYCY01000001">
    <property type="protein sequence ID" value="RLV80081.1"/>
    <property type="molecule type" value="Genomic_DNA"/>
</dbReference>
<reference evidence="1 2" key="1">
    <citation type="journal article" date="2018" name="J. Biol. Chem.">
        <title>Discovery of the actinoplanic acid pathway in Streptomyces rapamycinicus reveals a genetically conserved synergism with rapamycin.</title>
        <authorList>
            <person name="Mrak P."/>
            <person name="Krastel P."/>
            <person name="Pivk Lukancic P."/>
            <person name="Tao J."/>
            <person name="Pistorius D."/>
            <person name="Moore C.M."/>
        </authorList>
    </citation>
    <scope>NUCLEOTIDE SEQUENCE [LARGE SCALE GENOMIC DNA]</scope>
    <source>
        <strain evidence="1 2">NRRL 5491</strain>
    </source>
</reference>
<name>A0A3L8RK70_STRRN</name>
<evidence type="ECO:0000313" key="2">
    <source>
        <dbReference type="Proteomes" id="UP000281594"/>
    </source>
</evidence>
<evidence type="ECO:0008006" key="3">
    <source>
        <dbReference type="Google" id="ProtNLM"/>
    </source>
</evidence>
<comment type="caution">
    <text evidence="1">The sequence shown here is derived from an EMBL/GenBank/DDBJ whole genome shotgun (WGS) entry which is preliminary data.</text>
</comment>
<dbReference type="RefSeq" id="WP_086882423.1">
    <property type="nucleotide sequence ID" value="NC_022785.1"/>
</dbReference>
<organism evidence="1 2">
    <name type="scientific">Streptomyces rapamycinicus (strain ATCC 29253 / DSM 41530 / NRRL 5491 / AYB-994)</name>
    <name type="common">Streptomyces hygroscopicus (strain ATCC 29253)</name>
    <dbReference type="NCBI Taxonomy" id="1343740"/>
    <lineage>
        <taxon>Bacteria</taxon>
        <taxon>Bacillati</taxon>
        <taxon>Actinomycetota</taxon>
        <taxon>Actinomycetes</taxon>
        <taxon>Kitasatosporales</taxon>
        <taxon>Streptomycetaceae</taxon>
        <taxon>Streptomyces</taxon>
        <taxon>Streptomyces violaceusniger group</taxon>
    </lineage>
</organism>
<sequence>MAGGRPIDARGWIFEVEDADAGAETWLPISGITTFTHNPGENEETVDTTAFDSEGLYEQDVMQRGATLEVEGQYRIDKTTKAQDPGQAYIDHEWAQRLGIDSRNRVRWRHNTQTQWVIWDATVTPGEQGGGNNDKTSWSATITRCGAPTSAAVAP</sequence>
<gene>
    <name evidence="1" type="ORF">D3C57_116890</name>
</gene>
<dbReference type="STRING" id="1343740.M271_26745"/>
<dbReference type="Gene3D" id="4.10.410.40">
    <property type="match status" value="1"/>
</dbReference>